<accession>A0ABW1T2A5</accession>
<dbReference type="InterPro" id="IPR036388">
    <property type="entry name" value="WH-like_DNA-bd_sf"/>
</dbReference>
<dbReference type="Gene3D" id="1.10.10.10">
    <property type="entry name" value="Winged helix-like DNA-binding domain superfamily/Winged helix DNA-binding domain"/>
    <property type="match status" value="1"/>
</dbReference>
<protein>
    <submittedName>
        <fullName evidence="2">Helix-turn-helix transcriptional regulator</fullName>
    </submittedName>
</protein>
<evidence type="ECO:0000313" key="2">
    <source>
        <dbReference type="EMBL" id="MFC6238434.1"/>
    </source>
</evidence>
<dbReference type="Pfam" id="PF12802">
    <property type="entry name" value="MarR_2"/>
    <property type="match status" value="1"/>
</dbReference>
<dbReference type="SUPFAM" id="SSF46785">
    <property type="entry name" value="Winged helix' DNA-binding domain"/>
    <property type="match status" value="1"/>
</dbReference>
<dbReference type="CDD" id="cd00090">
    <property type="entry name" value="HTH_ARSR"/>
    <property type="match status" value="1"/>
</dbReference>
<organism evidence="2 3">
    <name type="scientific">Longivirga aurantiaca</name>
    <dbReference type="NCBI Taxonomy" id="1837743"/>
    <lineage>
        <taxon>Bacteria</taxon>
        <taxon>Bacillati</taxon>
        <taxon>Actinomycetota</taxon>
        <taxon>Actinomycetes</taxon>
        <taxon>Sporichthyales</taxon>
        <taxon>Sporichthyaceae</taxon>
        <taxon>Longivirga</taxon>
    </lineage>
</organism>
<name>A0ABW1T2A5_9ACTN</name>
<dbReference type="RefSeq" id="WP_386766647.1">
    <property type="nucleotide sequence ID" value="NZ_JBHSTI010000008.1"/>
</dbReference>
<feature type="domain" description="HTH marR-type" evidence="1">
    <location>
        <begin position="9"/>
        <end position="57"/>
    </location>
</feature>
<reference evidence="3" key="1">
    <citation type="journal article" date="2019" name="Int. J. Syst. Evol. Microbiol.">
        <title>The Global Catalogue of Microorganisms (GCM) 10K type strain sequencing project: providing services to taxonomists for standard genome sequencing and annotation.</title>
        <authorList>
            <consortium name="The Broad Institute Genomics Platform"/>
            <consortium name="The Broad Institute Genome Sequencing Center for Infectious Disease"/>
            <person name="Wu L."/>
            <person name="Ma J."/>
        </authorList>
    </citation>
    <scope>NUCLEOTIDE SEQUENCE [LARGE SCALE GENOMIC DNA]</scope>
    <source>
        <strain evidence="3">CGMCC 4.7317</strain>
    </source>
</reference>
<comment type="caution">
    <text evidence="2">The sequence shown here is derived from an EMBL/GenBank/DDBJ whole genome shotgun (WGS) entry which is preliminary data.</text>
</comment>
<dbReference type="InterPro" id="IPR011991">
    <property type="entry name" value="ArsR-like_HTH"/>
</dbReference>
<keyword evidence="3" id="KW-1185">Reference proteome</keyword>
<evidence type="ECO:0000313" key="3">
    <source>
        <dbReference type="Proteomes" id="UP001596138"/>
    </source>
</evidence>
<proteinExistence type="predicted"/>
<dbReference type="InterPro" id="IPR036390">
    <property type="entry name" value="WH_DNA-bd_sf"/>
</dbReference>
<dbReference type="EMBL" id="JBHSTI010000008">
    <property type="protein sequence ID" value="MFC6238434.1"/>
    <property type="molecule type" value="Genomic_DNA"/>
</dbReference>
<sequence>MKSTAAPTGAPVRVARTLLEGGPQTAAALAERLGLTTTAVRRHLDSLLDAGHVEATERAPYGPGAVSTSRGRGRPAKVFSLTAEGREAFEQSYDDLAVDALRYLAETGGADAVEGFARHRVAGLERRYASALQDSCASERPEVLVELLSRDGYAATVVENETGYAVQICQHHCPVGHVAAEFPALCEAETEAFSRLLGTHVTRLATLAHGDGVCTTLVPRQPASDVPNTTRATTEVSS</sequence>
<dbReference type="InterPro" id="IPR000835">
    <property type="entry name" value="HTH_MarR-typ"/>
</dbReference>
<dbReference type="Proteomes" id="UP001596138">
    <property type="component" value="Unassembled WGS sequence"/>
</dbReference>
<evidence type="ECO:0000259" key="1">
    <source>
        <dbReference type="Pfam" id="PF12802"/>
    </source>
</evidence>
<gene>
    <name evidence="2" type="ORF">ACFQGU_11145</name>
</gene>